<dbReference type="Proteomes" id="UP001367508">
    <property type="component" value="Unassembled WGS sequence"/>
</dbReference>
<evidence type="ECO:0000256" key="1">
    <source>
        <dbReference type="SAM" id="MobiDB-lite"/>
    </source>
</evidence>
<reference evidence="2 3" key="1">
    <citation type="submission" date="2024-01" db="EMBL/GenBank/DDBJ databases">
        <title>The genomes of 5 underutilized Papilionoideae crops provide insights into root nodulation and disease resistanc.</title>
        <authorList>
            <person name="Jiang F."/>
        </authorList>
    </citation>
    <scope>NUCLEOTIDE SEQUENCE [LARGE SCALE GENOMIC DNA]</scope>
    <source>
        <strain evidence="2">LVBAO_FW01</strain>
        <tissue evidence="2">Leaves</tissue>
    </source>
</reference>
<evidence type="ECO:0000313" key="3">
    <source>
        <dbReference type="Proteomes" id="UP001367508"/>
    </source>
</evidence>
<feature type="region of interest" description="Disordered" evidence="1">
    <location>
        <begin position="111"/>
        <end position="146"/>
    </location>
</feature>
<proteinExistence type="predicted"/>
<sequence length="146" mass="16543">MVTLRWPLVVTAHIVYKMYPSARVPFPKKLLGVATAVAAWGIVQNGGGVVARRLPPFVLVVITREEEAAKVTRGEDDYGYFQRRSQQCPQKTFSDDDGVRGWLRERPKKLRRRGNVGYDNEGDSSETPLRLRETQQRKLDEGEEGA</sequence>
<comment type="caution">
    <text evidence="2">The sequence shown here is derived from an EMBL/GenBank/DDBJ whole genome shotgun (WGS) entry which is preliminary data.</text>
</comment>
<name>A0AAN9QAH6_CANGL</name>
<dbReference type="AlphaFoldDB" id="A0AAN9QAH6"/>
<accession>A0AAN9QAH6</accession>
<protein>
    <submittedName>
        <fullName evidence="2">Uncharacterized protein</fullName>
    </submittedName>
</protein>
<feature type="compositionally biased region" description="Basic and acidic residues" evidence="1">
    <location>
        <begin position="129"/>
        <end position="140"/>
    </location>
</feature>
<organism evidence="2 3">
    <name type="scientific">Canavalia gladiata</name>
    <name type="common">Sword bean</name>
    <name type="synonym">Dolichos gladiatus</name>
    <dbReference type="NCBI Taxonomy" id="3824"/>
    <lineage>
        <taxon>Eukaryota</taxon>
        <taxon>Viridiplantae</taxon>
        <taxon>Streptophyta</taxon>
        <taxon>Embryophyta</taxon>
        <taxon>Tracheophyta</taxon>
        <taxon>Spermatophyta</taxon>
        <taxon>Magnoliopsida</taxon>
        <taxon>eudicotyledons</taxon>
        <taxon>Gunneridae</taxon>
        <taxon>Pentapetalae</taxon>
        <taxon>rosids</taxon>
        <taxon>fabids</taxon>
        <taxon>Fabales</taxon>
        <taxon>Fabaceae</taxon>
        <taxon>Papilionoideae</taxon>
        <taxon>50 kb inversion clade</taxon>
        <taxon>NPAAA clade</taxon>
        <taxon>indigoferoid/millettioid clade</taxon>
        <taxon>Phaseoleae</taxon>
        <taxon>Canavalia</taxon>
    </lineage>
</organism>
<dbReference type="EMBL" id="JAYMYQ010000005">
    <property type="protein sequence ID" value="KAK7328022.1"/>
    <property type="molecule type" value="Genomic_DNA"/>
</dbReference>
<keyword evidence="3" id="KW-1185">Reference proteome</keyword>
<evidence type="ECO:0000313" key="2">
    <source>
        <dbReference type="EMBL" id="KAK7328022.1"/>
    </source>
</evidence>
<gene>
    <name evidence="2" type="ORF">VNO77_22116</name>
</gene>